<gene>
    <name evidence="2" type="ordered locus">Amet_1401</name>
</gene>
<keyword evidence="1" id="KW-1133">Transmembrane helix</keyword>
<dbReference type="AlphaFoldDB" id="A6TN33"/>
<evidence type="ECO:0000313" key="2">
    <source>
        <dbReference type="EMBL" id="ABR47601.1"/>
    </source>
</evidence>
<keyword evidence="1" id="KW-0472">Membrane</keyword>
<name>A6TN33_ALKMQ</name>
<reference evidence="3" key="1">
    <citation type="journal article" date="2016" name="Genome Announc.">
        <title>Complete genome sequence of Alkaliphilus metalliredigens strain QYMF, an alkaliphilic and metal-reducing bacterium isolated from borax-contaminated leachate ponds.</title>
        <authorList>
            <person name="Hwang C."/>
            <person name="Copeland A."/>
            <person name="Lucas S."/>
            <person name="Lapidus A."/>
            <person name="Barry K."/>
            <person name="Detter J.C."/>
            <person name="Glavina Del Rio T."/>
            <person name="Hammon N."/>
            <person name="Israni S."/>
            <person name="Dalin E."/>
            <person name="Tice H."/>
            <person name="Pitluck S."/>
            <person name="Chertkov O."/>
            <person name="Brettin T."/>
            <person name="Bruce D."/>
            <person name="Han C."/>
            <person name="Schmutz J."/>
            <person name="Larimer F."/>
            <person name="Land M.L."/>
            <person name="Hauser L."/>
            <person name="Kyrpides N."/>
            <person name="Mikhailova N."/>
            <person name="Ye Q."/>
            <person name="Zhou J."/>
            <person name="Richardson P."/>
            <person name="Fields M.W."/>
        </authorList>
    </citation>
    <scope>NUCLEOTIDE SEQUENCE [LARGE SCALE GENOMIC DNA]</scope>
    <source>
        <strain evidence="3">QYMF</strain>
    </source>
</reference>
<feature type="transmembrane region" description="Helical" evidence="1">
    <location>
        <begin position="35"/>
        <end position="54"/>
    </location>
</feature>
<sequence>MFEFGIFLMLLGAICVYGTNFISKKLSIDTVKGILVIKGSGLVLTIAGAIVIFIF</sequence>
<dbReference type="KEGG" id="amt:Amet_1401"/>
<dbReference type="STRING" id="293826.Amet_1401"/>
<dbReference type="OrthoDB" id="1957773at2"/>
<keyword evidence="1" id="KW-0812">Transmembrane</keyword>
<proteinExistence type="predicted"/>
<evidence type="ECO:0000256" key="1">
    <source>
        <dbReference type="SAM" id="Phobius"/>
    </source>
</evidence>
<accession>A6TN33</accession>
<organism evidence="2 3">
    <name type="scientific">Alkaliphilus metalliredigens (strain QYMF)</name>
    <dbReference type="NCBI Taxonomy" id="293826"/>
    <lineage>
        <taxon>Bacteria</taxon>
        <taxon>Bacillati</taxon>
        <taxon>Bacillota</taxon>
        <taxon>Clostridia</taxon>
        <taxon>Peptostreptococcales</taxon>
        <taxon>Natronincolaceae</taxon>
        <taxon>Alkaliphilus</taxon>
    </lineage>
</organism>
<feature type="transmembrane region" description="Helical" evidence="1">
    <location>
        <begin position="6"/>
        <end position="23"/>
    </location>
</feature>
<keyword evidence="3" id="KW-1185">Reference proteome</keyword>
<evidence type="ECO:0000313" key="3">
    <source>
        <dbReference type="Proteomes" id="UP000001572"/>
    </source>
</evidence>
<dbReference type="HOGENOM" id="CLU_3021630_0_0_9"/>
<dbReference type="RefSeq" id="WP_012062642.1">
    <property type="nucleotide sequence ID" value="NC_009633.1"/>
</dbReference>
<dbReference type="Proteomes" id="UP000001572">
    <property type="component" value="Chromosome"/>
</dbReference>
<protein>
    <submittedName>
        <fullName evidence="2">Uncharacterized protein</fullName>
    </submittedName>
</protein>
<dbReference type="EMBL" id="CP000724">
    <property type="protein sequence ID" value="ABR47601.1"/>
    <property type="molecule type" value="Genomic_DNA"/>
</dbReference>